<evidence type="ECO:0008006" key="4">
    <source>
        <dbReference type="Google" id="ProtNLM"/>
    </source>
</evidence>
<reference evidence="2 3" key="1">
    <citation type="journal article" date="2021" name="ISME Commun">
        <title>Automated analysis of genomic sequences facilitates high-throughput and comprehensive description of bacteria.</title>
        <authorList>
            <person name="Hitch T.C.A."/>
        </authorList>
    </citation>
    <scope>NUCLEOTIDE SEQUENCE [LARGE SCALE GENOMIC DNA]</scope>
    <source>
        <strain evidence="2 3">Sanger_18</strain>
    </source>
</reference>
<keyword evidence="1" id="KW-0812">Transmembrane</keyword>
<evidence type="ECO:0000313" key="2">
    <source>
        <dbReference type="EMBL" id="MCU6743882.1"/>
    </source>
</evidence>
<organism evidence="2 3">
    <name type="scientific">Suilimivivens aceti</name>
    <dbReference type="NCBI Taxonomy" id="2981774"/>
    <lineage>
        <taxon>Bacteria</taxon>
        <taxon>Bacillati</taxon>
        <taxon>Bacillota</taxon>
        <taxon>Clostridia</taxon>
        <taxon>Lachnospirales</taxon>
        <taxon>Lachnospiraceae</taxon>
        <taxon>Suilimivivens</taxon>
    </lineage>
</organism>
<dbReference type="Gene3D" id="1.10.1760.20">
    <property type="match status" value="1"/>
</dbReference>
<feature type="transmembrane region" description="Helical" evidence="1">
    <location>
        <begin position="75"/>
        <end position="93"/>
    </location>
</feature>
<keyword evidence="1" id="KW-0472">Membrane</keyword>
<keyword evidence="1" id="KW-1133">Transmembrane helix</keyword>
<name>A0ABT2T0U8_9FIRM</name>
<feature type="transmembrane region" description="Helical" evidence="1">
    <location>
        <begin position="12"/>
        <end position="34"/>
    </location>
</feature>
<accession>A0ABT2T0U8</accession>
<evidence type="ECO:0000256" key="1">
    <source>
        <dbReference type="SAM" id="Phobius"/>
    </source>
</evidence>
<gene>
    <name evidence="2" type="ORF">OCV77_05140</name>
</gene>
<keyword evidence="3" id="KW-1185">Reference proteome</keyword>
<comment type="caution">
    <text evidence="2">The sequence shown here is derived from an EMBL/GenBank/DDBJ whole genome shotgun (WGS) entry which is preliminary data.</text>
</comment>
<protein>
    <recommendedName>
        <fullName evidence="4">Energy-coupling factor transport system substrate-specific component</fullName>
    </recommendedName>
</protein>
<dbReference type="Proteomes" id="UP001652432">
    <property type="component" value="Unassembled WGS sequence"/>
</dbReference>
<feature type="transmembrane region" description="Helical" evidence="1">
    <location>
        <begin position="136"/>
        <end position="160"/>
    </location>
</feature>
<sequence>MSKGKESKINLVTILIIPIAVAINWVGGTLAGLLKLPIYLDSIGTFLVSILAGPIVGCITGILSNVVVSLTAPTALPYAIVSAIFGITTGLLAKKGMFIDVKRFIISGVLIILMGVFASIFVVVVFFGGFDGTTSSAIIGAMITAGVPFWPAQVIGNFIAEIPDKFISLLIPYMVIRNMSDRNLYKFANGPVFIEARKRAKEAKDAQKSK</sequence>
<dbReference type="RefSeq" id="WP_262573851.1">
    <property type="nucleotide sequence ID" value="NZ_JAOQKJ010000003.1"/>
</dbReference>
<feature type="transmembrane region" description="Helical" evidence="1">
    <location>
        <begin position="105"/>
        <end position="130"/>
    </location>
</feature>
<dbReference type="EMBL" id="JAOQKJ010000003">
    <property type="protein sequence ID" value="MCU6743882.1"/>
    <property type="molecule type" value="Genomic_DNA"/>
</dbReference>
<feature type="transmembrane region" description="Helical" evidence="1">
    <location>
        <begin position="46"/>
        <end position="69"/>
    </location>
</feature>
<proteinExistence type="predicted"/>
<evidence type="ECO:0000313" key="3">
    <source>
        <dbReference type="Proteomes" id="UP001652432"/>
    </source>
</evidence>